<dbReference type="GO" id="GO:0140082">
    <property type="term" value="F:SUMO-ubiquitin ligase activity"/>
    <property type="evidence" value="ECO:0007669"/>
    <property type="project" value="TreeGrafter"/>
</dbReference>
<dbReference type="PANTHER" id="PTHR47094:SF1">
    <property type="entry name" value="RING-TYPE E3 UBIQUITIN TRANSFERASE"/>
    <property type="match status" value="1"/>
</dbReference>
<evidence type="ECO:0000313" key="2">
    <source>
        <dbReference type="EMBL" id="KAJ5101851.1"/>
    </source>
</evidence>
<dbReference type="SUPFAM" id="SSF57850">
    <property type="entry name" value="RING/U-box"/>
    <property type="match status" value="1"/>
</dbReference>
<evidence type="ECO:0000313" key="3">
    <source>
        <dbReference type="Proteomes" id="UP001141434"/>
    </source>
</evidence>
<keyword evidence="3" id="KW-1185">Reference proteome</keyword>
<dbReference type="OrthoDB" id="6270329at2759"/>
<gene>
    <name evidence="2" type="ORF">NUU61_004073</name>
</gene>
<dbReference type="GO" id="GO:0061630">
    <property type="term" value="F:ubiquitin protein ligase activity"/>
    <property type="evidence" value="ECO:0007669"/>
    <property type="project" value="InterPro"/>
</dbReference>
<dbReference type="GO" id="GO:0033768">
    <property type="term" value="C:SUMO-targeted ubiquitin ligase complex"/>
    <property type="evidence" value="ECO:0007669"/>
    <property type="project" value="TreeGrafter"/>
</dbReference>
<dbReference type="PANTHER" id="PTHR47094">
    <property type="entry name" value="ELFLESS, ISOFORM B"/>
    <property type="match status" value="1"/>
</dbReference>
<dbReference type="GO" id="GO:0032183">
    <property type="term" value="F:SUMO binding"/>
    <property type="evidence" value="ECO:0007669"/>
    <property type="project" value="TreeGrafter"/>
</dbReference>
<dbReference type="GO" id="GO:0006511">
    <property type="term" value="P:ubiquitin-dependent protein catabolic process"/>
    <property type="evidence" value="ECO:0007669"/>
    <property type="project" value="TreeGrafter"/>
</dbReference>
<dbReference type="GeneID" id="81393823"/>
<evidence type="ECO:0008006" key="4">
    <source>
        <dbReference type="Google" id="ProtNLM"/>
    </source>
</evidence>
<reference evidence="2" key="2">
    <citation type="journal article" date="2023" name="IMA Fungus">
        <title>Comparative genomic study of the Penicillium genus elucidates a diverse pangenome and 15 lateral gene transfer events.</title>
        <authorList>
            <person name="Petersen C."/>
            <person name="Sorensen T."/>
            <person name="Nielsen M.R."/>
            <person name="Sondergaard T.E."/>
            <person name="Sorensen J.L."/>
            <person name="Fitzpatrick D.A."/>
            <person name="Frisvad J.C."/>
            <person name="Nielsen K.L."/>
        </authorList>
    </citation>
    <scope>NUCLEOTIDE SEQUENCE</scope>
    <source>
        <strain evidence="2">IBT 34128</strain>
    </source>
</reference>
<reference evidence="2" key="1">
    <citation type="submission" date="2022-11" db="EMBL/GenBank/DDBJ databases">
        <authorList>
            <person name="Petersen C."/>
        </authorList>
    </citation>
    <scope>NUCLEOTIDE SEQUENCE</scope>
    <source>
        <strain evidence="2">IBT 34128</strain>
    </source>
</reference>
<sequence length="227" mass="25034">MSRRSSVVDLTSSSHRHFPVRLSTSPQLAFHDASSQDRHTTPRGVKRQREEDGSRESTSSFDVTPQREDPIESIDLTEVDESRPLARVLAKQREDAVRAQQSTEHEKEGSVLASYKCPVCMDTPENATSTACGTFLALVVKAGLPLDLDPFTNHSLLGHLFCHKCIIDCLKMGEEQRADLASKARGTCPVCRKPLTRNEASGPRRSLIPLQLKLTTKKRNAGSVSNA</sequence>
<protein>
    <recommendedName>
        <fullName evidence="4">RING-type domain-containing protein</fullName>
    </recommendedName>
</protein>
<evidence type="ECO:0000256" key="1">
    <source>
        <dbReference type="SAM" id="MobiDB-lite"/>
    </source>
</evidence>
<feature type="compositionally biased region" description="Polar residues" evidence="1">
    <location>
        <begin position="1"/>
        <end position="13"/>
    </location>
</feature>
<dbReference type="InterPro" id="IPR013083">
    <property type="entry name" value="Znf_RING/FYVE/PHD"/>
</dbReference>
<dbReference type="AlphaFoldDB" id="A0A9W9KDG9"/>
<dbReference type="RefSeq" id="XP_056512682.1">
    <property type="nucleotide sequence ID" value="XM_056654655.1"/>
</dbReference>
<dbReference type="EMBL" id="JAPMSZ010000005">
    <property type="protein sequence ID" value="KAJ5101851.1"/>
    <property type="molecule type" value="Genomic_DNA"/>
</dbReference>
<dbReference type="InterPro" id="IPR049627">
    <property type="entry name" value="SLX8"/>
</dbReference>
<dbReference type="Proteomes" id="UP001141434">
    <property type="component" value="Unassembled WGS sequence"/>
</dbReference>
<name>A0A9W9KDG9_9EURO</name>
<accession>A0A9W9KDG9</accession>
<organism evidence="2 3">
    <name type="scientific">Penicillium alfredii</name>
    <dbReference type="NCBI Taxonomy" id="1506179"/>
    <lineage>
        <taxon>Eukaryota</taxon>
        <taxon>Fungi</taxon>
        <taxon>Dikarya</taxon>
        <taxon>Ascomycota</taxon>
        <taxon>Pezizomycotina</taxon>
        <taxon>Eurotiomycetes</taxon>
        <taxon>Eurotiomycetidae</taxon>
        <taxon>Eurotiales</taxon>
        <taxon>Aspergillaceae</taxon>
        <taxon>Penicillium</taxon>
    </lineage>
</organism>
<proteinExistence type="predicted"/>
<feature type="region of interest" description="Disordered" evidence="1">
    <location>
        <begin position="1"/>
        <end position="75"/>
    </location>
</feature>
<comment type="caution">
    <text evidence="2">The sequence shown here is derived from an EMBL/GenBank/DDBJ whole genome shotgun (WGS) entry which is preliminary data.</text>
</comment>
<dbReference type="Gene3D" id="3.30.40.10">
    <property type="entry name" value="Zinc/RING finger domain, C3HC4 (zinc finger)"/>
    <property type="match status" value="1"/>
</dbReference>